<dbReference type="EMBL" id="MNUE01000064">
    <property type="protein sequence ID" value="OJD30242.1"/>
    <property type="molecule type" value="Genomic_DNA"/>
</dbReference>
<dbReference type="Proteomes" id="UP000183809">
    <property type="component" value="Unassembled WGS sequence"/>
</dbReference>
<evidence type="ECO:0000256" key="1">
    <source>
        <dbReference type="SAM" id="MobiDB-lite"/>
    </source>
</evidence>
<organism evidence="2 3">
    <name type="scientific">Diplodia corticola</name>
    <dbReference type="NCBI Taxonomy" id="236234"/>
    <lineage>
        <taxon>Eukaryota</taxon>
        <taxon>Fungi</taxon>
        <taxon>Dikarya</taxon>
        <taxon>Ascomycota</taxon>
        <taxon>Pezizomycotina</taxon>
        <taxon>Dothideomycetes</taxon>
        <taxon>Dothideomycetes incertae sedis</taxon>
        <taxon>Botryosphaeriales</taxon>
        <taxon>Botryosphaeriaceae</taxon>
        <taxon>Diplodia</taxon>
    </lineage>
</organism>
<reference evidence="2 3" key="1">
    <citation type="submission" date="2016-10" db="EMBL/GenBank/DDBJ databases">
        <title>Proteomics and genomics reveal pathogen-plant mechanisms compatible with a hemibiotrophic lifestyle of Diplodia corticola.</title>
        <authorList>
            <person name="Fernandes I."/>
            <person name="De Jonge R."/>
            <person name="Van De Peer Y."/>
            <person name="Devreese B."/>
            <person name="Alves A."/>
            <person name="Esteves A.C."/>
        </authorList>
    </citation>
    <scope>NUCLEOTIDE SEQUENCE [LARGE SCALE GENOMIC DNA]</scope>
    <source>
        <strain evidence="2 3">CBS 112549</strain>
    </source>
</reference>
<protein>
    <submittedName>
        <fullName evidence="2">Uncharacterized protein</fullName>
    </submittedName>
</protein>
<accession>A0A1J9QQD9</accession>
<dbReference type="GeneID" id="31018468"/>
<feature type="region of interest" description="Disordered" evidence="1">
    <location>
        <begin position="349"/>
        <end position="370"/>
    </location>
</feature>
<keyword evidence="3" id="KW-1185">Reference proteome</keyword>
<comment type="caution">
    <text evidence="2">The sequence shown here is derived from an EMBL/GenBank/DDBJ whole genome shotgun (WGS) entry which is preliminary data.</text>
</comment>
<dbReference type="OrthoDB" id="10609203at2759"/>
<evidence type="ECO:0000313" key="3">
    <source>
        <dbReference type="Proteomes" id="UP000183809"/>
    </source>
</evidence>
<dbReference type="AlphaFoldDB" id="A0A1J9QQD9"/>
<gene>
    <name evidence="2" type="ORF">BKCO1_640007</name>
</gene>
<sequence>MHHFALSSSSGTDALFIFSFPLPCMSKHTRDDMPSEQAVLHLSAASRLAPQCEDHLDTKDFIAFVLQLVTGGQRRPSLTIAGRRDETHETAVLAMPDPPVQAQNGNRHAMASIVLRVKVLRRQPDPHLTRNIDVHASFVATTPRPALSESIRPLWSLTVTFLDNLAADDSEESDTYGRLDTYPKYSAGFTYIDKIFNHLMHGHLTIYDSCIRISHIARSMPAAVKFSFSPATIPGASRAVSLTQPSHGAPCGSLMAMETFLRLQSASFNREPQDPGAIATDCGLYTGEETIVWKKMTARFEMASALPSGEAMLLGGLRWLVDHQSSACSEDTNQGTVWTAHPRTCRRIGVDTRPGNMSARGHSGRNGGWCCSTPGRTRSLQHHTPAMESPQVNLADALGLTIDHGKFPGTISGIPGRLRHATRESKSERAGAVREMIQQQNPRRLILYTDGSQMPFSRMEWNIETNTMTEKWYAKVGIAVGWQEQNRTTGRMDWMEKTQDMTDVLLRGTWKTDRMEFEAVRCAIANVATSIHKGISPKADERGYRIGAHSNPWVETAGPNMTKITLITDSDNALKFIENPTKPLRKHRAFCGAEFPLRRLNVAAEELVSQNVSVELIWSPKNTTFGSIWADCWAKIARGADPWNELRQELLHESERKAHWRLWWKEMFAQGRQGEFY</sequence>
<evidence type="ECO:0000313" key="2">
    <source>
        <dbReference type="EMBL" id="OJD30242.1"/>
    </source>
</evidence>
<name>A0A1J9QQD9_9PEZI</name>
<dbReference type="RefSeq" id="XP_020126502.1">
    <property type="nucleotide sequence ID" value="XM_020278207.1"/>
</dbReference>
<proteinExistence type="predicted"/>